<evidence type="ECO:0000313" key="2">
    <source>
        <dbReference type="EMBL" id="EMR63210.1"/>
    </source>
</evidence>
<evidence type="ECO:0000256" key="1">
    <source>
        <dbReference type="SAM" id="MobiDB-lite"/>
    </source>
</evidence>
<evidence type="ECO:0008006" key="4">
    <source>
        <dbReference type="Google" id="ProtNLM"/>
    </source>
</evidence>
<organism evidence="2 3">
    <name type="scientific">Eutypa lata (strain UCR-EL1)</name>
    <name type="common">Grapevine dieback disease fungus</name>
    <name type="synonym">Eutypa armeniacae</name>
    <dbReference type="NCBI Taxonomy" id="1287681"/>
    <lineage>
        <taxon>Eukaryota</taxon>
        <taxon>Fungi</taxon>
        <taxon>Dikarya</taxon>
        <taxon>Ascomycota</taxon>
        <taxon>Pezizomycotina</taxon>
        <taxon>Sordariomycetes</taxon>
        <taxon>Xylariomycetidae</taxon>
        <taxon>Xylariales</taxon>
        <taxon>Diatrypaceae</taxon>
        <taxon>Eutypa</taxon>
    </lineage>
</organism>
<dbReference type="Proteomes" id="UP000012174">
    <property type="component" value="Unassembled WGS sequence"/>
</dbReference>
<reference evidence="3" key="1">
    <citation type="journal article" date="2013" name="Genome Announc.">
        <title>Draft genome sequence of the grapevine dieback fungus Eutypa lata UCR-EL1.</title>
        <authorList>
            <person name="Blanco-Ulate B."/>
            <person name="Rolshausen P.E."/>
            <person name="Cantu D."/>
        </authorList>
    </citation>
    <scope>NUCLEOTIDE SEQUENCE [LARGE SCALE GENOMIC DNA]</scope>
    <source>
        <strain evidence="3">UCR-EL1</strain>
    </source>
</reference>
<name>M7T998_EUTLA</name>
<keyword evidence="3" id="KW-1185">Reference proteome</keyword>
<dbReference type="STRING" id="1287681.M7T998"/>
<feature type="compositionally biased region" description="Polar residues" evidence="1">
    <location>
        <begin position="247"/>
        <end position="268"/>
    </location>
</feature>
<evidence type="ECO:0000313" key="3">
    <source>
        <dbReference type="Proteomes" id="UP000012174"/>
    </source>
</evidence>
<dbReference type="InterPro" id="IPR036397">
    <property type="entry name" value="RNaseH_sf"/>
</dbReference>
<dbReference type="eggNOG" id="KOG3752">
    <property type="taxonomic scope" value="Eukaryota"/>
</dbReference>
<feature type="compositionally biased region" description="Basic and acidic residues" evidence="1">
    <location>
        <begin position="1"/>
        <end position="10"/>
    </location>
</feature>
<protein>
    <recommendedName>
        <fullName evidence="4">RNase H type-1 domain-containing protein</fullName>
    </recommendedName>
</protein>
<feature type="compositionally biased region" description="Basic and acidic residues" evidence="1">
    <location>
        <begin position="47"/>
        <end position="61"/>
    </location>
</feature>
<feature type="region of interest" description="Disordered" evidence="1">
    <location>
        <begin position="1"/>
        <end position="62"/>
    </location>
</feature>
<proteinExistence type="predicted"/>
<dbReference type="GO" id="GO:0003676">
    <property type="term" value="F:nucleic acid binding"/>
    <property type="evidence" value="ECO:0007669"/>
    <property type="project" value="InterPro"/>
</dbReference>
<dbReference type="HOGENOM" id="CLU_719675_0_0_1"/>
<accession>M7T998</accession>
<dbReference type="AlphaFoldDB" id="M7T998"/>
<dbReference type="Gene3D" id="3.30.420.10">
    <property type="entry name" value="Ribonuclease H-like superfamily/Ribonuclease H"/>
    <property type="match status" value="1"/>
</dbReference>
<dbReference type="OrthoDB" id="407198at2759"/>
<dbReference type="EMBL" id="KB707259">
    <property type="protein sequence ID" value="EMR63210.1"/>
    <property type="molecule type" value="Genomic_DNA"/>
</dbReference>
<gene>
    <name evidence="2" type="ORF">UCREL1_9861</name>
</gene>
<dbReference type="KEGG" id="ela:UCREL1_9861"/>
<feature type="region of interest" description="Disordered" evidence="1">
    <location>
        <begin position="247"/>
        <end position="290"/>
    </location>
</feature>
<sequence>MARRWDVHDFDDPDENPVTRLRHLGGDYGPYDPAHWEFDDDDEDFAEQAKHPRNPKDEVKRTPAGPIIILHDVDYFIPQWDEQLMGPEWRKKRGGWDYDSPPQPLLPNDPKLENAFKYCEECQLTWLVGYDKMERHSHPHHFAWQPEAEYIDVHRWGLESEASVVVYVRGGCVQEGEASQSPAGNPASIGVFFGKDSKYNLAGPQGNATTTFDKEEAEIYAIIGALVRIRYQVVEDRRAVLRKFEKSTSGNVDAGETSQGNLGKSPNLNGKKSHGSGGGGDHKDWEDCSEDDDDIDLSSRIIIVSDNKEVIDNICNLEGKQPVKHSDAYDKLDDMLDELEEVDVHVKWYAVPEEFNMEAVELANEGLHGHFRGYEETYTALWAK</sequence>